<dbReference type="InterPro" id="IPR047177">
    <property type="entry name" value="Pept_M20A"/>
</dbReference>
<keyword evidence="6" id="KW-0732">Signal</keyword>
<dbReference type="STRING" id="983965.A0A2T4BTF3"/>
<keyword evidence="4" id="KW-0378">Hydrolase</keyword>
<keyword evidence="2" id="KW-0645">Protease</keyword>
<keyword evidence="9" id="KW-1185">Reference proteome</keyword>
<dbReference type="GO" id="GO:0004180">
    <property type="term" value="F:carboxypeptidase activity"/>
    <property type="evidence" value="ECO:0007669"/>
    <property type="project" value="TreeGrafter"/>
</dbReference>
<dbReference type="Gene3D" id="3.30.70.360">
    <property type="match status" value="1"/>
</dbReference>
<feature type="signal peptide" evidence="6">
    <location>
        <begin position="1"/>
        <end position="18"/>
    </location>
</feature>
<proteinExistence type="inferred from homology"/>
<dbReference type="PROSITE" id="PS00758">
    <property type="entry name" value="ARGE_DAPE_CPG2_1"/>
    <property type="match status" value="1"/>
</dbReference>
<dbReference type="GO" id="GO:0000328">
    <property type="term" value="C:fungal-type vacuole lumen"/>
    <property type="evidence" value="ECO:0007669"/>
    <property type="project" value="TreeGrafter"/>
</dbReference>
<dbReference type="InterPro" id="IPR002933">
    <property type="entry name" value="Peptidase_M20"/>
</dbReference>
<feature type="chain" id="PRO_5015705491" evidence="6">
    <location>
        <begin position="19"/>
        <end position="457"/>
    </location>
</feature>
<name>A0A2T4BTF3_TRILO</name>
<reference evidence="8 9" key="1">
    <citation type="submission" date="2016-07" db="EMBL/GenBank/DDBJ databases">
        <title>Multiple horizontal gene transfer events from other fungi enriched the ability of initially mycotrophic Trichoderma (Ascomycota) to feed on dead plant biomass.</title>
        <authorList>
            <consortium name="DOE Joint Genome Institute"/>
            <person name="Aerts A."/>
            <person name="Atanasova L."/>
            <person name="Chenthamara K."/>
            <person name="Zhang J."/>
            <person name="Grujic M."/>
            <person name="Henrissat B."/>
            <person name="Kuo A."/>
            <person name="Salamov A."/>
            <person name="Lipzen A."/>
            <person name="Labutti K."/>
            <person name="Barry K."/>
            <person name="Miao Y."/>
            <person name="Rahimi M.J."/>
            <person name="Shen Q."/>
            <person name="Grigoriev I.V."/>
            <person name="Kubicek C.P."/>
            <person name="Druzhinina I.S."/>
        </authorList>
    </citation>
    <scope>NUCLEOTIDE SEQUENCE [LARGE SCALE GENOMIC DNA]</scope>
    <source>
        <strain evidence="8 9">ATCC 18648</strain>
    </source>
</reference>
<dbReference type="GO" id="GO:0051603">
    <property type="term" value="P:proteolysis involved in protein catabolic process"/>
    <property type="evidence" value="ECO:0007669"/>
    <property type="project" value="TreeGrafter"/>
</dbReference>
<dbReference type="AlphaFoldDB" id="A0A2T4BTF3"/>
<dbReference type="InterPro" id="IPR001261">
    <property type="entry name" value="ArgE/DapE_CS"/>
</dbReference>
<evidence type="ECO:0000313" key="8">
    <source>
        <dbReference type="EMBL" id="PTB72593.1"/>
    </source>
</evidence>
<dbReference type="SUPFAM" id="SSF55031">
    <property type="entry name" value="Bacterial exopeptidase dimerisation domain"/>
    <property type="match status" value="1"/>
</dbReference>
<dbReference type="InterPro" id="IPR011650">
    <property type="entry name" value="Peptidase_M20_dimer"/>
</dbReference>
<accession>A0A2T4BTF3</accession>
<evidence type="ECO:0000256" key="3">
    <source>
        <dbReference type="ARBA" id="ARBA00022723"/>
    </source>
</evidence>
<dbReference type="Gene3D" id="1.10.150.900">
    <property type="match status" value="1"/>
</dbReference>
<evidence type="ECO:0000256" key="6">
    <source>
        <dbReference type="SAM" id="SignalP"/>
    </source>
</evidence>
<gene>
    <name evidence="8" type="ORF">M440DRAFT_1394450</name>
</gene>
<dbReference type="Pfam" id="PF01546">
    <property type="entry name" value="Peptidase_M20"/>
    <property type="match status" value="1"/>
</dbReference>
<protein>
    <submittedName>
        <fullName evidence="8">Zn-dependent exopeptidase</fullName>
    </submittedName>
</protein>
<keyword evidence="5" id="KW-0862">Zinc</keyword>
<dbReference type="SUPFAM" id="SSF53187">
    <property type="entry name" value="Zn-dependent exopeptidases"/>
    <property type="match status" value="1"/>
</dbReference>
<evidence type="ECO:0000256" key="1">
    <source>
        <dbReference type="ARBA" id="ARBA00006247"/>
    </source>
</evidence>
<dbReference type="PANTHER" id="PTHR45962:SF1">
    <property type="entry name" value="N-FATTY-ACYL-AMINO ACID SYNTHASE_HYDROLASE PM20D1"/>
    <property type="match status" value="1"/>
</dbReference>
<evidence type="ECO:0000256" key="4">
    <source>
        <dbReference type="ARBA" id="ARBA00022801"/>
    </source>
</evidence>
<dbReference type="PANTHER" id="PTHR45962">
    <property type="entry name" value="N-FATTY-ACYL-AMINO ACID SYNTHASE/HYDROLASE PM20D1"/>
    <property type="match status" value="1"/>
</dbReference>
<dbReference type="GO" id="GO:0046872">
    <property type="term" value="F:metal ion binding"/>
    <property type="evidence" value="ECO:0007669"/>
    <property type="project" value="UniProtKB-KW"/>
</dbReference>
<evidence type="ECO:0000256" key="2">
    <source>
        <dbReference type="ARBA" id="ARBA00022670"/>
    </source>
</evidence>
<dbReference type="EMBL" id="KZ679140">
    <property type="protein sequence ID" value="PTB72593.1"/>
    <property type="molecule type" value="Genomic_DNA"/>
</dbReference>
<keyword evidence="3" id="KW-0479">Metal-binding</keyword>
<evidence type="ECO:0000313" key="9">
    <source>
        <dbReference type="Proteomes" id="UP000240760"/>
    </source>
</evidence>
<dbReference type="InterPro" id="IPR036264">
    <property type="entry name" value="Bact_exopeptidase_dim_dom"/>
</dbReference>
<dbReference type="FunFam" id="1.10.150.900:FF:000003">
    <property type="entry name" value="N-fatty-acyl-amino acid synthase/hydrolase PM20D1"/>
    <property type="match status" value="1"/>
</dbReference>
<dbReference type="OrthoDB" id="3064516at2759"/>
<comment type="similarity">
    <text evidence="1">Belongs to the peptidase M20A family.</text>
</comment>
<organism evidence="8 9">
    <name type="scientific">Trichoderma longibrachiatum ATCC 18648</name>
    <dbReference type="NCBI Taxonomy" id="983965"/>
    <lineage>
        <taxon>Eukaryota</taxon>
        <taxon>Fungi</taxon>
        <taxon>Dikarya</taxon>
        <taxon>Ascomycota</taxon>
        <taxon>Pezizomycotina</taxon>
        <taxon>Sordariomycetes</taxon>
        <taxon>Hypocreomycetidae</taxon>
        <taxon>Hypocreales</taxon>
        <taxon>Hypocreaceae</taxon>
        <taxon>Trichoderma</taxon>
    </lineage>
</organism>
<evidence type="ECO:0000256" key="5">
    <source>
        <dbReference type="ARBA" id="ARBA00022833"/>
    </source>
</evidence>
<feature type="domain" description="Peptidase M20 dimerisation" evidence="7">
    <location>
        <begin position="196"/>
        <end position="341"/>
    </location>
</feature>
<dbReference type="Proteomes" id="UP000240760">
    <property type="component" value="Unassembled WGS sequence"/>
</dbReference>
<dbReference type="Pfam" id="PF07687">
    <property type="entry name" value="M20_dimer"/>
    <property type="match status" value="1"/>
</dbReference>
<evidence type="ECO:0000259" key="7">
    <source>
        <dbReference type="Pfam" id="PF07687"/>
    </source>
</evidence>
<dbReference type="Gene3D" id="3.40.630.10">
    <property type="entry name" value="Zn peptidases"/>
    <property type="match status" value="1"/>
</dbReference>
<sequence>MVATKKVLLAGMFGLSAAYNISPMSSLSRLFNKFPLGYGHNNADMSRFSCDLGKPLDPSDDGLYSSHDLFSTEETIKTLVERHQPLVKIESICYDDLGDFEDDRWGPFYDIPKVLENKSPTVYDKAWVETVNRFGLVYTIKGSDTSLKPILLTAHQDVVPVANETLDSWEHPPFDAFYNETTGYLYGRGASDDKSAITALMSAMEALLSQEDYKPRRTVVFAFGFDEECSGPRGKIIRNGPIHEALICFTRYSPYVLPELTYYVNMGMLDQAAHSLAQVQRETQYFIQTSQAVDWIAGGQKINSLPEFTTLGINHRYAPQDSIGSIQHRIVKLVQGVANKYNLTVQAFEGDDDYEDYLRSIGHGPQHGAVWDVFAGTVRHTFADQAKKVVPAPGAMTGNTDTRHYLNLSENIYRWSPGSLKSFSNIHSVNEKLLMSEHVNMVKFYYDFIRNFDQADV</sequence>